<dbReference type="PANTHER" id="PTHR31779:SF4">
    <property type="entry name" value="2-NITROPROPANE DIOXYGENASE FAMILY, PUTATIVE (AFU_ORTHOLOGUE AFUA_2G17430)-RELATED"/>
    <property type="match status" value="1"/>
</dbReference>
<feature type="non-terminal residue" evidence="9">
    <location>
        <position position="509"/>
    </location>
</feature>
<feature type="compositionally biased region" description="Polar residues" evidence="7">
    <location>
        <begin position="1"/>
        <end position="13"/>
    </location>
</feature>
<keyword evidence="6" id="KW-0539">Nucleus</keyword>
<dbReference type="InterPro" id="IPR052478">
    <property type="entry name" value="Metabolite_Synth_Reg"/>
</dbReference>
<dbReference type="Pfam" id="PF00172">
    <property type="entry name" value="Zn_clus"/>
    <property type="match status" value="1"/>
</dbReference>
<dbReference type="CDD" id="cd00067">
    <property type="entry name" value="GAL4"/>
    <property type="match status" value="1"/>
</dbReference>
<proteinExistence type="predicted"/>
<feature type="domain" description="Zn(2)-C6 fungal-type" evidence="8">
    <location>
        <begin position="22"/>
        <end position="51"/>
    </location>
</feature>
<dbReference type="GO" id="GO:0009410">
    <property type="term" value="P:response to xenobiotic stimulus"/>
    <property type="evidence" value="ECO:0007669"/>
    <property type="project" value="TreeGrafter"/>
</dbReference>
<organism evidence="9 10">
    <name type="scientific">Rhizodiscina lignyota</name>
    <dbReference type="NCBI Taxonomy" id="1504668"/>
    <lineage>
        <taxon>Eukaryota</taxon>
        <taxon>Fungi</taxon>
        <taxon>Dikarya</taxon>
        <taxon>Ascomycota</taxon>
        <taxon>Pezizomycotina</taxon>
        <taxon>Dothideomycetes</taxon>
        <taxon>Pleosporomycetidae</taxon>
        <taxon>Aulographales</taxon>
        <taxon>Rhizodiscinaceae</taxon>
        <taxon>Rhizodiscina</taxon>
    </lineage>
</organism>
<evidence type="ECO:0000256" key="6">
    <source>
        <dbReference type="ARBA" id="ARBA00023242"/>
    </source>
</evidence>
<dbReference type="EMBL" id="ML978132">
    <property type="protein sequence ID" value="KAF2095327.1"/>
    <property type="molecule type" value="Genomic_DNA"/>
</dbReference>
<gene>
    <name evidence="9" type="ORF">NA57DRAFT_10014</name>
</gene>
<dbReference type="InterPro" id="IPR001138">
    <property type="entry name" value="Zn2Cys6_DnaBD"/>
</dbReference>
<comment type="caution">
    <text evidence="9">The sequence shown here is derived from an EMBL/GenBank/DDBJ whole genome shotgun (WGS) entry which is preliminary data.</text>
</comment>
<keyword evidence="2" id="KW-0862">Zinc</keyword>
<keyword evidence="5" id="KW-0804">Transcription</keyword>
<name>A0A9P4IB44_9PEZI</name>
<dbReference type="GO" id="GO:0003677">
    <property type="term" value="F:DNA binding"/>
    <property type="evidence" value="ECO:0007669"/>
    <property type="project" value="UniProtKB-KW"/>
</dbReference>
<dbReference type="PROSITE" id="PS00463">
    <property type="entry name" value="ZN2_CY6_FUNGAL_1"/>
    <property type="match status" value="1"/>
</dbReference>
<evidence type="ECO:0000313" key="10">
    <source>
        <dbReference type="Proteomes" id="UP000799772"/>
    </source>
</evidence>
<dbReference type="GO" id="GO:0000981">
    <property type="term" value="F:DNA-binding transcription factor activity, RNA polymerase II-specific"/>
    <property type="evidence" value="ECO:0007669"/>
    <property type="project" value="InterPro"/>
</dbReference>
<reference evidence="9" key="1">
    <citation type="journal article" date="2020" name="Stud. Mycol.">
        <title>101 Dothideomycetes genomes: a test case for predicting lifestyles and emergence of pathogens.</title>
        <authorList>
            <person name="Haridas S."/>
            <person name="Albert R."/>
            <person name="Binder M."/>
            <person name="Bloem J."/>
            <person name="Labutti K."/>
            <person name="Salamov A."/>
            <person name="Andreopoulos B."/>
            <person name="Baker S."/>
            <person name="Barry K."/>
            <person name="Bills G."/>
            <person name="Bluhm B."/>
            <person name="Cannon C."/>
            <person name="Castanera R."/>
            <person name="Culley D."/>
            <person name="Daum C."/>
            <person name="Ezra D."/>
            <person name="Gonzalez J."/>
            <person name="Henrissat B."/>
            <person name="Kuo A."/>
            <person name="Liang C."/>
            <person name="Lipzen A."/>
            <person name="Lutzoni F."/>
            <person name="Magnuson J."/>
            <person name="Mondo S."/>
            <person name="Nolan M."/>
            <person name="Ohm R."/>
            <person name="Pangilinan J."/>
            <person name="Park H.-J."/>
            <person name="Ramirez L."/>
            <person name="Alfaro M."/>
            <person name="Sun H."/>
            <person name="Tritt A."/>
            <person name="Yoshinaga Y."/>
            <person name="Zwiers L.-H."/>
            <person name="Turgeon B."/>
            <person name="Goodwin S."/>
            <person name="Spatafora J."/>
            <person name="Crous P."/>
            <person name="Grigoriev I."/>
        </authorList>
    </citation>
    <scope>NUCLEOTIDE SEQUENCE</scope>
    <source>
        <strain evidence="9">CBS 133067</strain>
    </source>
</reference>
<evidence type="ECO:0000256" key="3">
    <source>
        <dbReference type="ARBA" id="ARBA00023015"/>
    </source>
</evidence>
<evidence type="ECO:0000256" key="7">
    <source>
        <dbReference type="SAM" id="MobiDB-lite"/>
    </source>
</evidence>
<keyword evidence="3" id="KW-0805">Transcription regulation</keyword>
<dbReference type="Gene3D" id="4.10.240.10">
    <property type="entry name" value="Zn(2)-C6 fungal-type DNA-binding domain"/>
    <property type="match status" value="1"/>
</dbReference>
<dbReference type="PROSITE" id="PS50048">
    <property type="entry name" value="ZN2_CY6_FUNGAL_2"/>
    <property type="match status" value="1"/>
</dbReference>
<evidence type="ECO:0000256" key="2">
    <source>
        <dbReference type="ARBA" id="ARBA00022833"/>
    </source>
</evidence>
<evidence type="ECO:0000313" key="9">
    <source>
        <dbReference type="EMBL" id="KAF2095327.1"/>
    </source>
</evidence>
<dbReference type="SMART" id="SM00066">
    <property type="entry name" value="GAL4"/>
    <property type="match status" value="1"/>
</dbReference>
<protein>
    <recommendedName>
        <fullName evidence="8">Zn(2)-C6 fungal-type domain-containing protein</fullName>
    </recommendedName>
</protein>
<feature type="non-terminal residue" evidence="9">
    <location>
        <position position="1"/>
    </location>
</feature>
<dbReference type="GO" id="GO:0008270">
    <property type="term" value="F:zinc ion binding"/>
    <property type="evidence" value="ECO:0007669"/>
    <property type="project" value="InterPro"/>
</dbReference>
<dbReference type="SUPFAM" id="SSF57701">
    <property type="entry name" value="Zn2/Cys6 DNA-binding domain"/>
    <property type="match status" value="1"/>
</dbReference>
<keyword evidence="1" id="KW-0479">Metal-binding</keyword>
<keyword evidence="4" id="KW-0238">DNA-binding</keyword>
<sequence>ATEQPTRNRQQGTIGRRKSRQACDACRKQKRKCIGREPCYSCLRYEYECVFTPSRKSVHPSNHITPPENSPNVKQITPPAAPSEANPSGSTTVESSIGPWMPSEPAPVQNHVQIKRRPIIVPSGSNFIKRLANQLSKKPYYSTLGDSWNLGLRRTAFDRSITSLTSQVEVQKYSSVYFTKIHPVYSIIDPIRFRQQLHTRWNGSSTEYDTVLCGVVALGSLFSGTEALGTEPEIVELAKSMLESWTPVDSTSPVSHDIASAWILQVLYLRMAVDPHSTWIATHSSISAIEGDAGSCRSSIALKCDDPHKASLHAKLHWVARLLNTWICNEYDPSPSSRSFVSIPCPPPLSSNDSNDYTPLLVSIYRIGLQMCNVAERKSMEELTALLGEISRLPTDVHDVIQLHKSCHAFCVYRFMRLTTAVIPRPTLSLIIELGRPGLEAALRLAEDGQPWWHVVHVPFQFLCMLLSMDTHESLSHIEWIMGALRRIEQCFQTPTMQKVISMAENLVR</sequence>
<accession>A0A9P4IB44</accession>
<evidence type="ECO:0000256" key="1">
    <source>
        <dbReference type="ARBA" id="ARBA00022723"/>
    </source>
</evidence>
<evidence type="ECO:0000259" key="8">
    <source>
        <dbReference type="PROSITE" id="PS50048"/>
    </source>
</evidence>
<feature type="region of interest" description="Disordered" evidence="7">
    <location>
        <begin position="1"/>
        <end position="21"/>
    </location>
</feature>
<dbReference type="AlphaFoldDB" id="A0A9P4IB44"/>
<dbReference type="PANTHER" id="PTHR31779">
    <property type="entry name" value="2-NITROPROPANE DIOXYGENASE FAMILY, PUTATIVE (AFU_ORTHOLOGUE AFUA_2G17430)-RELATED"/>
    <property type="match status" value="1"/>
</dbReference>
<keyword evidence="10" id="KW-1185">Reference proteome</keyword>
<dbReference type="Proteomes" id="UP000799772">
    <property type="component" value="Unassembled WGS sequence"/>
</dbReference>
<dbReference type="InterPro" id="IPR036864">
    <property type="entry name" value="Zn2-C6_fun-type_DNA-bd_sf"/>
</dbReference>
<dbReference type="OrthoDB" id="4064873at2759"/>
<feature type="region of interest" description="Disordered" evidence="7">
    <location>
        <begin position="56"/>
        <end position="97"/>
    </location>
</feature>
<dbReference type="CDD" id="cd12148">
    <property type="entry name" value="fungal_TF_MHR"/>
    <property type="match status" value="1"/>
</dbReference>
<evidence type="ECO:0000256" key="4">
    <source>
        <dbReference type="ARBA" id="ARBA00023125"/>
    </source>
</evidence>
<feature type="compositionally biased region" description="Polar residues" evidence="7">
    <location>
        <begin position="85"/>
        <end position="95"/>
    </location>
</feature>
<evidence type="ECO:0000256" key="5">
    <source>
        <dbReference type="ARBA" id="ARBA00023163"/>
    </source>
</evidence>